<dbReference type="Pfam" id="PF08812">
    <property type="entry name" value="YtxC"/>
    <property type="match status" value="1"/>
</dbReference>
<dbReference type="EMBL" id="RBAH01000025">
    <property type="protein sequence ID" value="RKN74222.1"/>
    <property type="molecule type" value="Genomic_DNA"/>
</dbReference>
<comment type="caution">
    <text evidence="1">The sequence shown here is derived from an EMBL/GenBank/DDBJ whole genome shotgun (WGS) entry which is preliminary data.</text>
</comment>
<evidence type="ECO:0000313" key="1">
    <source>
        <dbReference type="EMBL" id="RKN74222.1"/>
    </source>
</evidence>
<organism evidence="1 2">
    <name type="scientific">Paenibacillus ginsengarvi</name>
    <dbReference type="NCBI Taxonomy" id="400777"/>
    <lineage>
        <taxon>Bacteria</taxon>
        <taxon>Bacillati</taxon>
        <taxon>Bacillota</taxon>
        <taxon>Bacilli</taxon>
        <taxon>Bacillales</taxon>
        <taxon>Paenibacillaceae</taxon>
        <taxon>Paenibacillus</taxon>
    </lineage>
</organism>
<dbReference type="OrthoDB" id="2986513at2"/>
<gene>
    <name evidence="1" type="ORF">D7M11_27640</name>
</gene>
<name>A0A3B0BM46_9BACL</name>
<proteinExistence type="predicted"/>
<evidence type="ECO:0000313" key="2">
    <source>
        <dbReference type="Proteomes" id="UP000282311"/>
    </source>
</evidence>
<sequence length="306" mass="35731">MELFALTLPRNCAAFADKLYVRLSLSARDLHTAGHSVRFDCDSYKTYVTVRCIAELPEFQLSVSGSAVYRFAADMLAAFILDEMEHKLLRDIITGHYRYEDEVDVSSIEQYCRQVLDQPEPTEGIPRSRQRRQAKIADHLFHYLEQHNDLNVVGFIRFRLADYMNELREVAEYAIDEFIMDQQYQEFISLLKYFVYIQETKIPVAHLMHRGGNEFTLYNEQMNPIDTQQFDGFTLELLDKEINFEDMIVSTLISVSPQKIVIHTRDPEEQVIKTIMQIFENRAMICTYCKQCGSVLGSKNKDQLYP</sequence>
<reference evidence="1 2" key="1">
    <citation type="journal article" date="2007" name="Int. J. Syst. Evol. Microbiol.">
        <title>Paenibacillus ginsengarvi sp. nov., isolated from soil from ginseng cultivation.</title>
        <authorList>
            <person name="Yoon M.H."/>
            <person name="Ten L.N."/>
            <person name="Im W.T."/>
        </authorList>
    </citation>
    <scope>NUCLEOTIDE SEQUENCE [LARGE SCALE GENOMIC DNA]</scope>
    <source>
        <strain evidence="1 2">KCTC 13059</strain>
    </source>
</reference>
<dbReference type="Proteomes" id="UP000282311">
    <property type="component" value="Unassembled WGS sequence"/>
</dbReference>
<protein>
    <submittedName>
        <fullName evidence="1">Sporulation protein</fullName>
    </submittedName>
</protein>
<accession>A0A3B0BM46</accession>
<dbReference type="AlphaFoldDB" id="A0A3B0BM46"/>
<dbReference type="RefSeq" id="WP_120750492.1">
    <property type="nucleotide sequence ID" value="NZ_RBAH01000025.1"/>
</dbReference>
<dbReference type="InterPro" id="IPR014199">
    <property type="entry name" value="Spore_YtxC"/>
</dbReference>
<keyword evidence="2" id="KW-1185">Reference proteome</keyword>